<evidence type="ECO:0000313" key="1">
    <source>
        <dbReference type="EMBL" id="KAA6431107.1"/>
    </source>
</evidence>
<dbReference type="Proteomes" id="UP000323866">
    <property type="component" value="Unassembled WGS sequence"/>
</dbReference>
<comment type="caution">
    <text evidence="1">The sequence shown here is derived from an EMBL/GenBank/DDBJ whole genome shotgun (WGS) entry which is preliminary data.</text>
</comment>
<reference evidence="2 4" key="3">
    <citation type="submission" date="2024-08" db="EMBL/GenBank/DDBJ databases">
        <authorList>
            <person name="Wei W."/>
        </authorList>
    </citation>
    <scope>NUCLEOTIDE SEQUENCE [LARGE SCALE GENOMIC DNA]</scope>
    <source>
        <strain evidence="2 4">XU2</strain>
    </source>
</reference>
<evidence type="ECO:0000313" key="4">
    <source>
        <dbReference type="Proteomes" id="UP001570846"/>
    </source>
</evidence>
<reference evidence="1 3" key="2">
    <citation type="submission" date="2019-09" db="EMBL/GenBank/DDBJ databases">
        <title>A bacterium isolated from glacier soil.</title>
        <authorList>
            <person name="Liu Q."/>
        </authorList>
    </citation>
    <scope>NUCLEOTIDE SEQUENCE [LARGE SCALE GENOMIC DNA]</scope>
    <source>
        <strain evidence="1 3">MDT1-10-3</strain>
    </source>
</reference>
<sequence>MPALDKDLRKALLALPAAKKDKLLVQLLATQPVLQDQLRFELLEGPSALEERREALRTQVQTLSRGFYYNATELLTGLRQMCPPLSYHVKVTGDVYGEVSLLLLLLQEVLKHQQEMLSSLSGATEALALFLAKRAQELVQKLQKLHEDLHVEFSEAVNEVLPRLHASAAGYSARKLGVPVQWQG</sequence>
<gene>
    <name evidence="2" type="ORF">ACD591_13625</name>
    <name evidence="1" type="ORF">FOE74_18600</name>
</gene>
<evidence type="ECO:0000313" key="3">
    <source>
        <dbReference type="Proteomes" id="UP000323866"/>
    </source>
</evidence>
<dbReference type="EMBL" id="JBGOGF010000007">
    <property type="protein sequence ID" value="MFA1772335.1"/>
    <property type="molecule type" value="Genomic_DNA"/>
</dbReference>
<dbReference type="Proteomes" id="UP001570846">
    <property type="component" value="Unassembled WGS sequence"/>
</dbReference>
<evidence type="ECO:0000313" key="2">
    <source>
        <dbReference type="EMBL" id="MFA1772335.1"/>
    </source>
</evidence>
<proteinExistence type="predicted"/>
<dbReference type="OrthoDB" id="1432119at2"/>
<dbReference type="RefSeq" id="WP_149100135.1">
    <property type="nucleotide sequence ID" value="NZ_BMMG01000007.1"/>
</dbReference>
<accession>A0A5M8Q5E0</accession>
<reference evidence="1 3" key="1">
    <citation type="submission" date="2019-07" db="EMBL/GenBank/DDBJ databases">
        <authorList>
            <person name="Qu J.-H."/>
        </authorList>
    </citation>
    <scope>NUCLEOTIDE SEQUENCE [LARGE SCALE GENOMIC DNA]</scope>
    <source>
        <strain evidence="1 3">MDT1-10-3</strain>
    </source>
</reference>
<dbReference type="AlphaFoldDB" id="A0A5M8Q5E0"/>
<keyword evidence="4" id="KW-1185">Reference proteome</keyword>
<protein>
    <submittedName>
        <fullName evidence="1">Uncharacterized protein</fullName>
    </submittedName>
</protein>
<organism evidence="1 3">
    <name type="scientific">Rufibacter glacialis</name>
    <dbReference type="NCBI Taxonomy" id="1259555"/>
    <lineage>
        <taxon>Bacteria</taxon>
        <taxon>Pseudomonadati</taxon>
        <taxon>Bacteroidota</taxon>
        <taxon>Cytophagia</taxon>
        <taxon>Cytophagales</taxon>
        <taxon>Hymenobacteraceae</taxon>
        <taxon>Rufibacter</taxon>
    </lineage>
</organism>
<name>A0A5M8Q5E0_9BACT</name>
<dbReference type="EMBL" id="VKKZ01000024">
    <property type="protein sequence ID" value="KAA6431107.1"/>
    <property type="molecule type" value="Genomic_DNA"/>
</dbReference>